<dbReference type="InterPro" id="IPR018376">
    <property type="entry name" value="Enoyl-CoA_hyd/isom_CS"/>
</dbReference>
<reference evidence="3 4" key="1">
    <citation type="submission" date="2021-01" db="EMBL/GenBank/DDBJ databases">
        <title>Genome public.</title>
        <authorList>
            <person name="Liu C."/>
            <person name="Sun Q."/>
        </authorList>
    </citation>
    <scope>NUCLEOTIDE SEQUENCE [LARGE SCALE GENOMIC DNA]</scope>
    <source>
        <strain evidence="3 4">JC656</strain>
    </source>
</reference>
<keyword evidence="4" id="KW-1185">Reference proteome</keyword>
<name>A0ABS1K443_9MICC</name>
<dbReference type="InterPro" id="IPR001753">
    <property type="entry name" value="Enoyl-CoA_hydra/iso"/>
</dbReference>
<dbReference type="Proteomes" id="UP000639051">
    <property type="component" value="Unassembled WGS sequence"/>
</dbReference>
<sequence>MKESAVRTESGLTVDDDGSFAVVTFGTGERLNALRTEQWEELGRVAASLAERSALHAVVFRGRGGVFCAGSDLREWDGASADEVDRSFWQLEQTLRAIEDLPVPTVAVVEGVAAGGGCQLALACDLQLTASTAHLGMPISRLGILVPPAFAARMSLRIGPSRTKDLLYGGRMLPAEEALRVGLVTSVAPAGALDAELEALLAGWSRLSPASLRAAKAAVDLGLEPLVAPVRREPPRPAADPQEFPRRLAAFLRRRKG</sequence>
<dbReference type="InterPro" id="IPR029045">
    <property type="entry name" value="ClpP/crotonase-like_dom_sf"/>
</dbReference>
<dbReference type="Pfam" id="PF00378">
    <property type="entry name" value="ECH_1"/>
    <property type="match status" value="1"/>
</dbReference>
<dbReference type="SUPFAM" id="SSF52096">
    <property type="entry name" value="ClpP/crotonase"/>
    <property type="match status" value="1"/>
</dbReference>
<dbReference type="PANTHER" id="PTHR11941">
    <property type="entry name" value="ENOYL-COA HYDRATASE-RELATED"/>
    <property type="match status" value="1"/>
</dbReference>
<dbReference type="Gene3D" id="3.90.226.10">
    <property type="entry name" value="2-enoyl-CoA Hydratase, Chain A, domain 1"/>
    <property type="match status" value="1"/>
</dbReference>
<proteinExistence type="inferred from homology"/>
<evidence type="ECO:0000313" key="3">
    <source>
        <dbReference type="EMBL" id="MBL0706218.1"/>
    </source>
</evidence>
<gene>
    <name evidence="3" type="ORF">JJE72_11965</name>
</gene>
<evidence type="ECO:0000313" key="4">
    <source>
        <dbReference type="Proteomes" id="UP000639051"/>
    </source>
</evidence>
<comment type="caution">
    <text evidence="3">The sequence shown here is derived from an EMBL/GenBank/DDBJ whole genome shotgun (WGS) entry which is preliminary data.</text>
</comment>
<evidence type="ECO:0000256" key="2">
    <source>
        <dbReference type="RuleBase" id="RU003707"/>
    </source>
</evidence>
<dbReference type="PROSITE" id="PS00166">
    <property type="entry name" value="ENOYL_COA_HYDRATASE"/>
    <property type="match status" value="1"/>
</dbReference>
<dbReference type="RefSeq" id="WP_189694543.1">
    <property type="nucleotide sequence ID" value="NZ_BNCM01000011.1"/>
</dbReference>
<accession>A0ABS1K443</accession>
<dbReference type="CDD" id="cd06558">
    <property type="entry name" value="crotonase-like"/>
    <property type="match status" value="1"/>
</dbReference>
<organism evidence="3 4">
    <name type="scientific">Sinomonas cellulolyticus</name>
    <dbReference type="NCBI Taxonomy" id="2801916"/>
    <lineage>
        <taxon>Bacteria</taxon>
        <taxon>Bacillati</taxon>
        <taxon>Actinomycetota</taxon>
        <taxon>Actinomycetes</taxon>
        <taxon>Micrococcales</taxon>
        <taxon>Micrococcaceae</taxon>
        <taxon>Sinomonas</taxon>
    </lineage>
</organism>
<comment type="similarity">
    <text evidence="1 2">Belongs to the enoyl-CoA hydratase/isomerase family.</text>
</comment>
<dbReference type="EMBL" id="JAERRC010000028">
    <property type="protein sequence ID" value="MBL0706218.1"/>
    <property type="molecule type" value="Genomic_DNA"/>
</dbReference>
<evidence type="ECO:0000256" key="1">
    <source>
        <dbReference type="ARBA" id="ARBA00005254"/>
    </source>
</evidence>
<protein>
    <submittedName>
        <fullName evidence="3">Enoyl-CoA hydratase/isomerase family protein</fullName>
    </submittedName>
</protein>
<dbReference type="PANTHER" id="PTHR11941:SF54">
    <property type="entry name" value="ENOYL-COA HYDRATASE, MITOCHONDRIAL"/>
    <property type="match status" value="1"/>
</dbReference>